<accession>A0A1R2B9I2</accession>
<reference evidence="3 4" key="1">
    <citation type="submission" date="2016-11" db="EMBL/GenBank/DDBJ databases">
        <title>The macronuclear genome of Stentor coeruleus: a giant cell with tiny introns.</title>
        <authorList>
            <person name="Slabodnick M."/>
            <person name="Ruby J.G."/>
            <person name="Reiff S.B."/>
            <person name="Swart E.C."/>
            <person name="Gosai S."/>
            <person name="Prabakaran S."/>
            <person name="Witkowska E."/>
            <person name="Larue G.E."/>
            <person name="Fisher S."/>
            <person name="Freeman R.M."/>
            <person name="Gunawardena J."/>
            <person name="Chu W."/>
            <person name="Stover N.A."/>
            <person name="Gregory B.D."/>
            <person name="Nowacki M."/>
            <person name="Derisi J."/>
            <person name="Roy S.W."/>
            <person name="Marshall W.F."/>
            <person name="Sood P."/>
        </authorList>
    </citation>
    <scope>NUCLEOTIDE SEQUENCE [LARGE SCALE GENOMIC DNA]</scope>
    <source>
        <strain evidence="3">WM001</strain>
    </source>
</reference>
<dbReference type="CDD" id="cd00027">
    <property type="entry name" value="BRCT"/>
    <property type="match status" value="1"/>
</dbReference>
<dbReference type="Pfam" id="PF00533">
    <property type="entry name" value="BRCT"/>
    <property type="match status" value="1"/>
</dbReference>
<evidence type="ECO:0000313" key="4">
    <source>
        <dbReference type="Proteomes" id="UP000187209"/>
    </source>
</evidence>
<sequence length="334" mass="38676">MKKSIYYQITSFLEEPHPSISGIRNIMISDPKFYWETPSDLAVVSINFQPITNFCISIRYANPFDLTIFSDTIQVYHKVYKKGSSTTINSQKFAKKDFLAEIDSLKFEFRRQGENIKIYFLLLKEQGPAKLTINGEKEPKTQKEIKNKIAILNKELLEKAKKKNKKSHENIIKEIEADNMDVHTAGESEDEKCLQQMRLKNFVENDKSCQQMKLKNYAEKENEKEKEKDNRNTEEKPNTRSNNGNVPKNSYENLLNDFIVYCDICDFDIRKIVIDLLQASGACYVENKTDFCTLIISDKILGTGVGNKIPSVNPQWLFQSVAKRKVQSFDTYLN</sequence>
<proteinExistence type="predicted"/>
<comment type="caution">
    <text evidence="3">The sequence shown here is derived from an EMBL/GenBank/DDBJ whole genome shotgun (WGS) entry which is preliminary data.</text>
</comment>
<dbReference type="Proteomes" id="UP000187209">
    <property type="component" value="Unassembled WGS sequence"/>
</dbReference>
<feature type="compositionally biased region" description="Basic and acidic residues" evidence="1">
    <location>
        <begin position="216"/>
        <end position="238"/>
    </location>
</feature>
<dbReference type="AlphaFoldDB" id="A0A1R2B9I2"/>
<evidence type="ECO:0000313" key="3">
    <source>
        <dbReference type="EMBL" id="OMJ73426.1"/>
    </source>
</evidence>
<dbReference type="SMART" id="SM00292">
    <property type="entry name" value="BRCT"/>
    <property type="match status" value="1"/>
</dbReference>
<name>A0A1R2B9I2_9CILI</name>
<dbReference type="SUPFAM" id="SSF52113">
    <property type="entry name" value="BRCT domain"/>
    <property type="match status" value="1"/>
</dbReference>
<keyword evidence="4" id="KW-1185">Reference proteome</keyword>
<feature type="region of interest" description="Disordered" evidence="1">
    <location>
        <begin position="216"/>
        <end position="247"/>
    </location>
</feature>
<dbReference type="EMBL" id="MPUH01000822">
    <property type="protein sequence ID" value="OMJ73426.1"/>
    <property type="molecule type" value="Genomic_DNA"/>
</dbReference>
<dbReference type="InterPro" id="IPR036420">
    <property type="entry name" value="BRCT_dom_sf"/>
</dbReference>
<evidence type="ECO:0000256" key="1">
    <source>
        <dbReference type="SAM" id="MobiDB-lite"/>
    </source>
</evidence>
<protein>
    <recommendedName>
        <fullName evidence="2">BRCT domain-containing protein</fullName>
    </recommendedName>
</protein>
<gene>
    <name evidence="3" type="ORF">SteCoe_27872</name>
</gene>
<dbReference type="InterPro" id="IPR001357">
    <property type="entry name" value="BRCT_dom"/>
</dbReference>
<evidence type="ECO:0000259" key="2">
    <source>
        <dbReference type="PROSITE" id="PS50172"/>
    </source>
</evidence>
<dbReference type="PROSITE" id="PS50172">
    <property type="entry name" value="BRCT"/>
    <property type="match status" value="1"/>
</dbReference>
<organism evidence="3 4">
    <name type="scientific">Stentor coeruleus</name>
    <dbReference type="NCBI Taxonomy" id="5963"/>
    <lineage>
        <taxon>Eukaryota</taxon>
        <taxon>Sar</taxon>
        <taxon>Alveolata</taxon>
        <taxon>Ciliophora</taxon>
        <taxon>Postciliodesmatophora</taxon>
        <taxon>Heterotrichea</taxon>
        <taxon>Heterotrichida</taxon>
        <taxon>Stentoridae</taxon>
        <taxon>Stentor</taxon>
    </lineage>
</organism>
<dbReference type="Gene3D" id="3.40.50.10190">
    <property type="entry name" value="BRCT domain"/>
    <property type="match status" value="1"/>
</dbReference>
<feature type="domain" description="BRCT" evidence="2">
    <location>
        <begin position="270"/>
        <end position="334"/>
    </location>
</feature>